<accession>A0A015XGS2</accession>
<proteinExistence type="predicted"/>
<gene>
    <name evidence="1" type="ORF">M136_5433</name>
</gene>
<organism evidence="1 2">
    <name type="scientific">Bacteroides fragilis str. S36L11</name>
    <dbReference type="NCBI Taxonomy" id="1339327"/>
    <lineage>
        <taxon>Bacteria</taxon>
        <taxon>Pseudomonadati</taxon>
        <taxon>Bacteroidota</taxon>
        <taxon>Bacteroidia</taxon>
        <taxon>Bacteroidales</taxon>
        <taxon>Bacteroidaceae</taxon>
        <taxon>Bacteroides</taxon>
    </lineage>
</organism>
<evidence type="ECO:0000313" key="2">
    <source>
        <dbReference type="Proteomes" id="UP000022082"/>
    </source>
</evidence>
<reference evidence="1 2" key="1">
    <citation type="submission" date="2014-02" db="EMBL/GenBank/DDBJ databases">
        <authorList>
            <person name="Sears C."/>
            <person name="Carroll K."/>
            <person name="Sack B.R."/>
            <person name="Qadri F."/>
            <person name="Myers L.L."/>
            <person name="Chung G.-T."/>
            <person name="Escheverria P."/>
            <person name="Fraser C.M."/>
            <person name="Sadzewicz L."/>
            <person name="Shefchek K.A."/>
            <person name="Tallon L."/>
            <person name="Das S.P."/>
            <person name="Daugherty S."/>
            <person name="Mongodin E.F."/>
        </authorList>
    </citation>
    <scope>NUCLEOTIDE SEQUENCE [LARGE SCALE GENOMIC DNA]</scope>
    <source>
        <strain evidence="1 2">S36L11</strain>
    </source>
</reference>
<dbReference type="AlphaFoldDB" id="A0A015XGS2"/>
<protein>
    <submittedName>
        <fullName evidence="1">Uncharacterized protein</fullName>
    </submittedName>
</protein>
<evidence type="ECO:0000313" key="1">
    <source>
        <dbReference type="EMBL" id="EXZ30868.1"/>
    </source>
</evidence>
<dbReference type="Proteomes" id="UP000022082">
    <property type="component" value="Unassembled WGS sequence"/>
</dbReference>
<dbReference type="EMBL" id="JGDJ01000116">
    <property type="protein sequence ID" value="EXZ30868.1"/>
    <property type="molecule type" value="Genomic_DNA"/>
</dbReference>
<sequence length="142" mass="16463">MKTLKKLTSKESFAILREIESKKCPNGVKYSEWREERDRLQTEAIRNLVPEVGLGCTVCYYSDRRAATVTKVISPCKIEVTFNQTECIDYYAGDYKILPELEGGPKVFTKRRNGRWVADGQAYKDGVLLMLHYQSHYIDPRF</sequence>
<name>A0A015XGS2_BACFG</name>
<dbReference type="RefSeq" id="WP_032558078.1">
    <property type="nucleotide sequence ID" value="NZ_JGDJ01000116.1"/>
</dbReference>
<comment type="caution">
    <text evidence="1">The sequence shown here is derived from an EMBL/GenBank/DDBJ whole genome shotgun (WGS) entry which is preliminary data.</text>
</comment>